<organism evidence="4 5">
    <name type="scientific">Astyanax mexicanus</name>
    <name type="common">Blind cave fish</name>
    <name type="synonym">Astyanax fasciatus mexicanus</name>
    <dbReference type="NCBI Taxonomy" id="7994"/>
    <lineage>
        <taxon>Eukaryota</taxon>
        <taxon>Metazoa</taxon>
        <taxon>Chordata</taxon>
        <taxon>Craniata</taxon>
        <taxon>Vertebrata</taxon>
        <taxon>Euteleostomi</taxon>
        <taxon>Actinopterygii</taxon>
        <taxon>Neopterygii</taxon>
        <taxon>Teleostei</taxon>
        <taxon>Ostariophysi</taxon>
        <taxon>Characiformes</taxon>
        <taxon>Characoidei</taxon>
        <taxon>Acestrorhamphidae</taxon>
        <taxon>Acestrorhamphinae</taxon>
        <taxon>Astyanax</taxon>
    </lineage>
</organism>
<reference evidence="5" key="1">
    <citation type="submission" date="2013-03" db="EMBL/GenBank/DDBJ databases">
        <authorList>
            <person name="Jeffery W."/>
            <person name="Warren W."/>
            <person name="Wilson R.K."/>
        </authorList>
    </citation>
    <scope>NUCLEOTIDE SEQUENCE</scope>
    <source>
        <strain evidence="5">female</strain>
    </source>
</reference>
<dbReference type="PANTHER" id="PTHR15288">
    <property type="entry name" value="DENN DOMAIN-CONTAINING PROTEIN 2"/>
    <property type="match status" value="1"/>
</dbReference>
<dbReference type="Pfam" id="PF02141">
    <property type="entry name" value="DENN"/>
    <property type="match status" value="1"/>
</dbReference>
<dbReference type="InterPro" id="IPR005112">
    <property type="entry name" value="dDENN_dom"/>
</dbReference>
<dbReference type="Pfam" id="PF03455">
    <property type="entry name" value="dDENN"/>
    <property type="match status" value="1"/>
</dbReference>
<dbReference type="Bgee" id="ENSAMXG00000012309">
    <property type="expression patterns" value="Expressed in zone of skin and 14 other cell types or tissues"/>
</dbReference>
<dbReference type="Proteomes" id="UP000018467">
    <property type="component" value="Unassembled WGS sequence"/>
</dbReference>
<feature type="region of interest" description="Disordered" evidence="2">
    <location>
        <begin position="242"/>
        <end position="316"/>
    </location>
</feature>
<feature type="compositionally biased region" description="Gly residues" evidence="2">
    <location>
        <begin position="10"/>
        <end position="23"/>
    </location>
</feature>
<dbReference type="InterPro" id="IPR043153">
    <property type="entry name" value="DENN_C"/>
</dbReference>
<dbReference type="FunCoup" id="A0A3B1JGV8">
    <property type="interactions" value="100"/>
</dbReference>
<feature type="compositionally biased region" description="Pro residues" evidence="2">
    <location>
        <begin position="295"/>
        <end position="304"/>
    </location>
</feature>
<dbReference type="InterPro" id="IPR001194">
    <property type="entry name" value="cDENN_dom"/>
</dbReference>
<dbReference type="InterPro" id="IPR037516">
    <property type="entry name" value="Tripartite_DENN"/>
</dbReference>
<dbReference type="PROSITE" id="PS50211">
    <property type="entry name" value="DENN"/>
    <property type="match status" value="1"/>
</dbReference>
<feature type="compositionally biased region" description="Basic and acidic residues" evidence="2">
    <location>
        <begin position="1043"/>
        <end position="1053"/>
    </location>
</feature>
<feature type="region of interest" description="Disordered" evidence="2">
    <location>
        <begin position="470"/>
        <end position="500"/>
    </location>
</feature>
<feature type="region of interest" description="Disordered" evidence="2">
    <location>
        <begin position="1"/>
        <end position="83"/>
    </location>
</feature>
<reference evidence="4" key="3">
    <citation type="submission" date="2025-08" db="UniProtKB">
        <authorList>
            <consortium name="Ensembl"/>
        </authorList>
    </citation>
    <scope>IDENTIFICATION</scope>
</reference>
<dbReference type="SMART" id="SM00800">
    <property type="entry name" value="uDENN"/>
    <property type="match status" value="1"/>
</dbReference>
<sequence length="1068" mass="119329">MLALGVDYGKPGGGREGGRGGGRGRGKTSTAWQSPVKERLPARESGVNIKQKISQWEGLSQSDDGHGGKPNTHGTPVSRTLSGDVLGNGFFSEDKGDRLRNKTNLSKAISLGLDFRENQVSHSQFTAGRKSDPHQDRAARLNRVVTSTPVSKLSLVSTQTQHTQPPSNKPKSINSDSSGNFTDIDVTSLPQCVEDPEDSLPPGNFYTSRGFWRRLEGEESFWDKERDSSPLSKRLFSFEAAVSPADPNVPPPKPQRTFQYRGAESPPAHSGQWEKQTSPVSQFRPGTRRDVIRPPSGPPPPCPVSPTNGFSRNRRNRKSFEFEDVVRLAAQQGSRGTAEARRSGLYHARSEDSIYEDIISDIPRENPYEDIKLSPMCLPIMRSRNWTVTQRPSPRTPKLPPKPLTLRANADRLHEEQWDFKHSVTSPFQTSKLSTPKPSASKHATAYRTQRQPQYVSRIQEIFQAKRGWKRVKSQTSTSRDELSGTESDPEDSTKGGSQRLVYVQSTLKRRPGYRTLERDLIQLQQEQLFQLFVVVSLRKRSPGNTYYPEVTQQFPTKFEKSSRLSREAEDRLKAIPSFCFPDAQDWRPSADANSETFSFVLTGEDGSRWFGYCRKILPCGKGKRLPEVHCIISRLGCFNLFAKILEEVKRRREIAPALVHPFMRSVMEAPFPAPGRTITVKSFLPGSGNEELTLCRPVDSRLEHVDFESLLQCLSVGRLLQVFASLLLERRVIFVADKLGTLSRCAHSALALLYPFTWQHTFVPVLPASMLDISCSPTPFLLGVLSPSLPQLLDLPIEEVLIVDLCADKFVVQLGDEDCILPSKLQAALQEVLENREEILEHSEDDRRGVECDLSALVSEAFVRFFVELVGHYSLHISETGTSSGVRELNRDTFRKSHPSRGVRQFLQLFMDTQMFAGFIQDRELRKGGVKGLFEVRAAEYLASCPEPEPSGVNKFLKGLGKIASSPPPKKEALFPPLSSLCDSLLCFREQNEVLAEEVRDCLTQKEAGVERRVTKPSGGGCDSAIRLRRSRSSEKKKRSEGRRDERDERSSPENAPAGSACAISIG</sequence>
<reference evidence="5" key="2">
    <citation type="journal article" date="2014" name="Nat. Commun.">
        <title>The cavefish genome reveals candidate genes for eye loss.</title>
        <authorList>
            <person name="McGaugh S.E."/>
            <person name="Gross J.B."/>
            <person name="Aken B."/>
            <person name="Blin M."/>
            <person name="Borowsky R."/>
            <person name="Chalopin D."/>
            <person name="Hinaux H."/>
            <person name="Jeffery W.R."/>
            <person name="Keene A."/>
            <person name="Ma L."/>
            <person name="Minx P."/>
            <person name="Murphy D."/>
            <person name="O'Quin K.E."/>
            <person name="Retaux S."/>
            <person name="Rohner N."/>
            <person name="Searle S.M."/>
            <person name="Stahl B.A."/>
            <person name="Tabin C."/>
            <person name="Volff J.N."/>
            <person name="Yoshizawa M."/>
            <person name="Warren W.C."/>
        </authorList>
    </citation>
    <scope>NUCLEOTIDE SEQUENCE [LARGE SCALE GENOMIC DNA]</scope>
    <source>
        <strain evidence="5">female</strain>
    </source>
</reference>
<dbReference type="Pfam" id="PF03456">
    <property type="entry name" value="uDENN"/>
    <property type="match status" value="1"/>
</dbReference>
<dbReference type="SMART" id="SM00799">
    <property type="entry name" value="DENN"/>
    <property type="match status" value="1"/>
</dbReference>
<feature type="compositionally biased region" description="Polar residues" evidence="2">
    <location>
        <begin position="149"/>
        <end position="181"/>
    </location>
</feature>
<feature type="compositionally biased region" description="Polar residues" evidence="2">
    <location>
        <begin position="72"/>
        <end position="81"/>
    </location>
</feature>
<name>A0A3B1JGV8_ASTMX</name>
<accession>A0A3B1JGV8</accession>
<evidence type="ECO:0000313" key="4">
    <source>
        <dbReference type="Ensembl" id="ENSAMXP00000041662.1"/>
    </source>
</evidence>
<dbReference type="Ensembl" id="ENSAMXT00000056880.1">
    <property type="protein sequence ID" value="ENSAMXP00000041662.1"/>
    <property type="gene ID" value="ENSAMXG00000012309.2"/>
</dbReference>
<protein>
    <submittedName>
        <fullName evidence="4">DENN domain containing 2C</fullName>
    </submittedName>
</protein>
<reference evidence="4" key="4">
    <citation type="submission" date="2025-09" db="UniProtKB">
        <authorList>
            <consortium name="Ensembl"/>
        </authorList>
    </citation>
    <scope>IDENTIFICATION</scope>
</reference>
<evidence type="ECO:0000259" key="3">
    <source>
        <dbReference type="PROSITE" id="PS50211"/>
    </source>
</evidence>
<feature type="compositionally biased region" description="Basic residues" evidence="2">
    <location>
        <begin position="1028"/>
        <end position="1042"/>
    </location>
</feature>
<feature type="compositionally biased region" description="Polar residues" evidence="2">
    <location>
        <begin position="51"/>
        <end position="62"/>
    </location>
</feature>
<dbReference type="Gene3D" id="3.40.50.11500">
    <property type="match status" value="1"/>
</dbReference>
<dbReference type="InterPro" id="IPR051942">
    <property type="entry name" value="DENN_domain_containing_2"/>
</dbReference>
<dbReference type="FunFam" id="3.40.50.11500:FF:000004">
    <property type="entry name" value="DENN domain-containing protein 2C isoform X1"/>
    <property type="match status" value="1"/>
</dbReference>
<feature type="region of interest" description="Disordered" evidence="2">
    <location>
        <begin position="425"/>
        <end position="452"/>
    </location>
</feature>
<keyword evidence="1" id="KW-0344">Guanine-nucleotide releasing factor</keyword>
<dbReference type="PANTHER" id="PTHR15288:SF6">
    <property type="entry name" value="DENN DOMAIN-CONTAINING PROTEIN 2C"/>
    <property type="match status" value="1"/>
</dbReference>
<evidence type="ECO:0000256" key="1">
    <source>
        <dbReference type="ARBA" id="ARBA00022658"/>
    </source>
</evidence>
<evidence type="ECO:0000256" key="2">
    <source>
        <dbReference type="SAM" id="MobiDB-lite"/>
    </source>
</evidence>
<dbReference type="Gene3D" id="3.30.450.200">
    <property type="match status" value="1"/>
</dbReference>
<feature type="region of interest" description="Disordered" evidence="2">
    <location>
        <begin position="149"/>
        <end position="184"/>
    </location>
</feature>
<dbReference type="AlphaFoldDB" id="A0A3B1JGV8"/>
<feature type="compositionally biased region" description="Polar residues" evidence="2">
    <location>
        <begin position="425"/>
        <end position="438"/>
    </location>
</feature>
<dbReference type="InParanoid" id="A0A3B1JGV8"/>
<dbReference type="GeneTree" id="ENSGT00950000182931"/>
<feature type="domain" description="UDENN" evidence="3">
    <location>
        <begin position="532"/>
        <end position="931"/>
    </location>
</feature>
<evidence type="ECO:0000313" key="5">
    <source>
        <dbReference type="Proteomes" id="UP000018467"/>
    </source>
</evidence>
<feature type="region of interest" description="Disordered" evidence="2">
    <location>
        <begin position="1014"/>
        <end position="1068"/>
    </location>
</feature>
<keyword evidence="5" id="KW-1185">Reference proteome</keyword>
<proteinExistence type="predicted"/>
<dbReference type="InterPro" id="IPR005113">
    <property type="entry name" value="uDENN_dom"/>
</dbReference>
<dbReference type="STRING" id="7994.ENSAMXP00000041662"/>
<dbReference type="SMART" id="SM00801">
    <property type="entry name" value="dDENN"/>
    <property type="match status" value="1"/>
</dbReference>
<dbReference type="GO" id="GO:0005085">
    <property type="term" value="F:guanyl-nucleotide exchange factor activity"/>
    <property type="evidence" value="ECO:0007669"/>
    <property type="project" value="UniProtKB-KW"/>
</dbReference>